<dbReference type="EMBL" id="BSOO01000031">
    <property type="protein sequence ID" value="GLR48606.1"/>
    <property type="molecule type" value="Genomic_DNA"/>
</dbReference>
<dbReference type="Proteomes" id="UP001156703">
    <property type="component" value="Unassembled WGS sequence"/>
</dbReference>
<gene>
    <name evidence="4" type="ORF">GCM10007925_23240</name>
</gene>
<evidence type="ECO:0000256" key="3">
    <source>
        <dbReference type="SAM" id="Phobius"/>
    </source>
</evidence>
<keyword evidence="1" id="KW-0802">TPR repeat</keyword>
<name>A0ABQ5Z9E4_9SPHN</name>
<protein>
    <recommendedName>
        <fullName evidence="6">Cytochrome c-type biogenesis protein CcmH</fullName>
    </recommendedName>
</protein>
<keyword evidence="3" id="KW-0472">Membrane</keyword>
<keyword evidence="3" id="KW-1133">Transmembrane helix</keyword>
<feature type="transmembrane region" description="Helical" evidence="3">
    <location>
        <begin position="26"/>
        <end position="44"/>
    </location>
</feature>
<dbReference type="InterPro" id="IPR019734">
    <property type="entry name" value="TPR_rpt"/>
</dbReference>
<dbReference type="Gene3D" id="1.25.40.10">
    <property type="entry name" value="Tetratricopeptide repeat domain"/>
    <property type="match status" value="1"/>
</dbReference>
<evidence type="ECO:0000256" key="1">
    <source>
        <dbReference type="PROSITE-ProRule" id="PRU00339"/>
    </source>
</evidence>
<comment type="caution">
    <text evidence="4">The sequence shown here is derived from an EMBL/GenBank/DDBJ whole genome shotgun (WGS) entry which is preliminary data.</text>
</comment>
<keyword evidence="3" id="KW-0812">Transmembrane</keyword>
<accession>A0ABQ5Z9E4</accession>
<feature type="repeat" description="TPR" evidence="1">
    <location>
        <begin position="150"/>
        <end position="183"/>
    </location>
</feature>
<proteinExistence type="predicted"/>
<sequence>MAFLWLLILLILTAGGLFLAGRLRGAALQVMLAVLFVGAAGYAWQGSPTLAGAPREGEESPPALVLREPRQAMLGTFTAGESFLTIADSFASRGKTAEEIGAIQAGLKKYPDNLALRIGLANALVDHAQMMTPAAELAFAQARALAPKHPASYFFEGLARARAGDQDQGLALFRQALALTPPGTSYRPMIEQGVAMLSGAIAEQQMRVPPEHMRGGGVGSAPEDRRPREGGDPSQPKR</sequence>
<dbReference type="SUPFAM" id="SSF48452">
    <property type="entry name" value="TPR-like"/>
    <property type="match status" value="1"/>
</dbReference>
<evidence type="ECO:0000256" key="2">
    <source>
        <dbReference type="SAM" id="MobiDB-lite"/>
    </source>
</evidence>
<evidence type="ECO:0000313" key="4">
    <source>
        <dbReference type="EMBL" id="GLR48606.1"/>
    </source>
</evidence>
<dbReference type="InterPro" id="IPR011990">
    <property type="entry name" value="TPR-like_helical_dom_sf"/>
</dbReference>
<feature type="compositionally biased region" description="Basic and acidic residues" evidence="2">
    <location>
        <begin position="222"/>
        <end position="231"/>
    </location>
</feature>
<evidence type="ECO:0000313" key="5">
    <source>
        <dbReference type="Proteomes" id="UP001156703"/>
    </source>
</evidence>
<feature type="region of interest" description="Disordered" evidence="2">
    <location>
        <begin position="209"/>
        <end position="238"/>
    </location>
</feature>
<dbReference type="PROSITE" id="PS50005">
    <property type="entry name" value="TPR"/>
    <property type="match status" value="1"/>
</dbReference>
<evidence type="ECO:0008006" key="6">
    <source>
        <dbReference type="Google" id="ProtNLM"/>
    </source>
</evidence>
<keyword evidence="5" id="KW-1185">Reference proteome</keyword>
<reference evidence="5" key="1">
    <citation type="journal article" date="2019" name="Int. J. Syst. Evol. Microbiol.">
        <title>The Global Catalogue of Microorganisms (GCM) 10K type strain sequencing project: providing services to taxonomists for standard genome sequencing and annotation.</title>
        <authorList>
            <consortium name="The Broad Institute Genomics Platform"/>
            <consortium name="The Broad Institute Genome Sequencing Center for Infectious Disease"/>
            <person name="Wu L."/>
            <person name="Ma J."/>
        </authorList>
    </citation>
    <scope>NUCLEOTIDE SEQUENCE [LARGE SCALE GENOMIC DNA]</scope>
    <source>
        <strain evidence="5">NBRC 102146</strain>
    </source>
</reference>
<organism evidence="4 5">
    <name type="scientific">Sphingomonas astaxanthinifaciens DSM 22298</name>
    <dbReference type="NCBI Taxonomy" id="1123267"/>
    <lineage>
        <taxon>Bacteria</taxon>
        <taxon>Pseudomonadati</taxon>
        <taxon>Pseudomonadota</taxon>
        <taxon>Alphaproteobacteria</taxon>
        <taxon>Sphingomonadales</taxon>
        <taxon>Sphingomonadaceae</taxon>
        <taxon>Sphingomonas</taxon>
    </lineage>
</organism>
<dbReference type="RefSeq" id="WP_051676524.1">
    <property type="nucleotide sequence ID" value="NZ_BSOO01000031.1"/>
</dbReference>